<dbReference type="Gene3D" id="3.90.950.10">
    <property type="match status" value="1"/>
</dbReference>
<dbReference type="InterPro" id="IPR029001">
    <property type="entry name" value="ITPase-like_fam"/>
</dbReference>
<comment type="caution">
    <text evidence="4">Lacks conserved residue(s) required for the propagation of feature annotation.</text>
</comment>
<sequence>MLDPVQRLWLGAAPLVLASGSRTRADLLSGAGLVPEVIRPDVDERRIESAAGGLSPVSLALRLATAKAEDVARKHPERVVIGADQVLEIDGTVLHKPADLPEAAEHLGLLQGRTHALHAAVAIAARGTTETFHETARLTMRPLDPESIATYLAAAGPERVTSSVGGYQLEGLGIHLFAQVEGDHTTVLGLPLIPLLARLRGMGLLTIQ</sequence>
<accession>A0ABQ4TNE8</accession>
<dbReference type="SUPFAM" id="SSF52972">
    <property type="entry name" value="ITPase-like"/>
    <property type="match status" value="1"/>
</dbReference>
<comment type="catalytic activity">
    <reaction evidence="4">
        <text>a 2'-deoxyribonucleoside 5'-triphosphate + H2O = a 2'-deoxyribonucleoside 5'-phosphate + diphosphate + H(+)</text>
        <dbReference type="Rhea" id="RHEA:44644"/>
        <dbReference type="ChEBI" id="CHEBI:15377"/>
        <dbReference type="ChEBI" id="CHEBI:15378"/>
        <dbReference type="ChEBI" id="CHEBI:33019"/>
        <dbReference type="ChEBI" id="CHEBI:61560"/>
        <dbReference type="ChEBI" id="CHEBI:65317"/>
        <dbReference type="EC" id="3.6.1.9"/>
    </reaction>
</comment>
<reference evidence="5" key="2">
    <citation type="submission" date="2021-08" db="EMBL/GenBank/DDBJ databases">
        <authorList>
            <person name="Tani A."/>
            <person name="Ola A."/>
            <person name="Ogura Y."/>
            <person name="Katsura K."/>
            <person name="Hayashi T."/>
        </authorList>
    </citation>
    <scope>NUCLEOTIDE SEQUENCE</scope>
    <source>
        <strain evidence="5">DSM 23674</strain>
    </source>
</reference>
<comment type="subcellular location">
    <subcellularLocation>
        <location evidence="4">Cytoplasm</location>
    </subcellularLocation>
</comment>
<evidence type="ECO:0000313" key="6">
    <source>
        <dbReference type="Proteomes" id="UP001055101"/>
    </source>
</evidence>
<feature type="active site" description="Proton acceptor" evidence="4">
    <location>
        <position position="84"/>
    </location>
</feature>
<dbReference type="CDD" id="cd00555">
    <property type="entry name" value="Maf"/>
    <property type="match status" value="1"/>
</dbReference>
<comment type="catalytic activity">
    <reaction evidence="4">
        <text>a ribonucleoside 5'-triphosphate + H2O = a ribonucleoside 5'-phosphate + diphosphate + H(+)</text>
        <dbReference type="Rhea" id="RHEA:23996"/>
        <dbReference type="ChEBI" id="CHEBI:15377"/>
        <dbReference type="ChEBI" id="CHEBI:15378"/>
        <dbReference type="ChEBI" id="CHEBI:33019"/>
        <dbReference type="ChEBI" id="CHEBI:58043"/>
        <dbReference type="ChEBI" id="CHEBI:61557"/>
        <dbReference type="EC" id="3.6.1.9"/>
    </reaction>
</comment>
<protein>
    <recommendedName>
        <fullName evidence="4">Nucleoside triphosphate pyrophosphatase</fullName>
        <ecNumber evidence="4">3.6.1.9</ecNumber>
    </recommendedName>
    <alternativeName>
        <fullName evidence="4">Nucleotide pyrophosphatase</fullName>
        <shortName evidence="4">Nucleotide PPase</shortName>
    </alternativeName>
</protein>
<name>A0ABQ4TNE8_9HYPH</name>
<dbReference type="EMBL" id="BPRA01000014">
    <property type="protein sequence ID" value="GJE56516.1"/>
    <property type="molecule type" value="Genomic_DNA"/>
</dbReference>
<evidence type="ECO:0000256" key="2">
    <source>
        <dbReference type="ARBA" id="ARBA00022801"/>
    </source>
</evidence>
<proteinExistence type="inferred from homology"/>
<dbReference type="EC" id="3.6.1.9" evidence="4"/>
<comment type="function">
    <text evidence="4">Nucleoside triphosphate pyrophosphatase. May have a dual role in cell division arrest and in preventing the incorporation of modified nucleotides into cellular nucleic acids.</text>
</comment>
<evidence type="ECO:0000256" key="3">
    <source>
        <dbReference type="ARBA" id="ARBA00023080"/>
    </source>
</evidence>
<dbReference type="PANTHER" id="PTHR43213:SF5">
    <property type="entry name" value="BIFUNCTIONAL DTTP_UTP PYROPHOSPHATASE_METHYLTRANSFERASE PROTEIN-RELATED"/>
    <property type="match status" value="1"/>
</dbReference>
<keyword evidence="2 4" id="KW-0378">Hydrolase</keyword>
<comment type="similarity">
    <text evidence="4">Belongs to the Maf family.</text>
</comment>
<dbReference type="Pfam" id="PF02545">
    <property type="entry name" value="Maf"/>
    <property type="match status" value="1"/>
</dbReference>
<organism evidence="5 6">
    <name type="scientific">Methylobacterium thuringiense</name>
    <dbReference type="NCBI Taxonomy" id="1003091"/>
    <lineage>
        <taxon>Bacteria</taxon>
        <taxon>Pseudomonadati</taxon>
        <taxon>Pseudomonadota</taxon>
        <taxon>Alphaproteobacteria</taxon>
        <taxon>Hyphomicrobiales</taxon>
        <taxon>Methylobacteriaceae</taxon>
        <taxon>Methylobacterium</taxon>
    </lineage>
</organism>
<dbReference type="RefSeq" id="WP_147817485.1">
    <property type="nucleotide sequence ID" value="NZ_BPRA01000014.1"/>
</dbReference>
<evidence type="ECO:0000256" key="4">
    <source>
        <dbReference type="HAMAP-Rule" id="MF_00528"/>
    </source>
</evidence>
<evidence type="ECO:0000256" key="1">
    <source>
        <dbReference type="ARBA" id="ARBA00001968"/>
    </source>
</evidence>
<keyword evidence="6" id="KW-1185">Reference proteome</keyword>
<reference evidence="5" key="1">
    <citation type="journal article" date="2021" name="Front. Microbiol.">
        <title>Comprehensive Comparative Genomics and Phenotyping of Methylobacterium Species.</title>
        <authorList>
            <person name="Alessa O."/>
            <person name="Ogura Y."/>
            <person name="Fujitani Y."/>
            <person name="Takami H."/>
            <person name="Hayashi T."/>
            <person name="Sahin N."/>
            <person name="Tani A."/>
        </authorList>
    </citation>
    <scope>NUCLEOTIDE SEQUENCE</scope>
    <source>
        <strain evidence="5">DSM 23674</strain>
    </source>
</reference>
<gene>
    <name evidence="5" type="primary">maf</name>
    <name evidence="5" type="ORF">EKPJFOCH_3022</name>
</gene>
<comment type="caution">
    <text evidence="5">The sequence shown here is derived from an EMBL/GenBank/DDBJ whole genome shotgun (WGS) entry which is preliminary data.</text>
</comment>
<keyword evidence="4" id="KW-0963">Cytoplasm</keyword>
<dbReference type="InterPro" id="IPR003697">
    <property type="entry name" value="Maf-like"/>
</dbReference>
<comment type="cofactor">
    <cofactor evidence="1 4">
        <name>a divalent metal cation</name>
        <dbReference type="ChEBI" id="CHEBI:60240"/>
    </cofactor>
</comment>
<dbReference type="HAMAP" id="MF_00528">
    <property type="entry name" value="Maf"/>
    <property type="match status" value="1"/>
</dbReference>
<keyword evidence="3 4" id="KW-0546">Nucleotide metabolism</keyword>
<dbReference type="Proteomes" id="UP001055101">
    <property type="component" value="Unassembled WGS sequence"/>
</dbReference>
<dbReference type="PANTHER" id="PTHR43213">
    <property type="entry name" value="BIFUNCTIONAL DTTP/UTP PYROPHOSPHATASE/METHYLTRANSFERASE PROTEIN-RELATED"/>
    <property type="match status" value="1"/>
</dbReference>
<dbReference type="PIRSF" id="PIRSF006305">
    <property type="entry name" value="Maf"/>
    <property type="match status" value="1"/>
</dbReference>
<evidence type="ECO:0000313" key="5">
    <source>
        <dbReference type="EMBL" id="GJE56516.1"/>
    </source>
</evidence>